<accession>A0A345NKA9</accession>
<keyword evidence="2" id="KW-1185">Reference proteome</keyword>
<dbReference type="KEGG" id="orn:DV701_04375"/>
<gene>
    <name evidence="1" type="ORF">DV701_04375</name>
</gene>
<dbReference type="OrthoDB" id="5148648at2"/>
<dbReference type="Proteomes" id="UP000253790">
    <property type="component" value="Chromosome"/>
</dbReference>
<dbReference type="AlphaFoldDB" id="A0A345NKA9"/>
<proteinExistence type="predicted"/>
<protein>
    <submittedName>
        <fullName evidence="1">Uncharacterized protein</fullName>
    </submittedName>
</protein>
<dbReference type="EMBL" id="CP031229">
    <property type="protein sequence ID" value="AXH95467.1"/>
    <property type="molecule type" value="Genomic_DNA"/>
</dbReference>
<organism evidence="1 2">
    <name type="scientific">Ornithinimicrobium avium</name>
    <dbReference type="NCBI Taxonomy" id="2283195"/>
    <lineage>
        <taxon>Bacteria</taxon>
        <taxon>Bacillati</taxon>
        <taxon>Actinomycetota</taxon>
        <taxon>Actinomycetes</taxon>
        <taxon>Micrococcales</taxon>
        <taxon>Ornithinimicrobiaceae</taxon>
        <taxon>Ornithinimicrobium</taxon>
    </lineage>
</organism>
<evidence type="ECO:0000313" key="2">
    <source>
        <dbReference type="Proteomes" id="UP000253790"/>
    </source>
</evidence>
<reference evidence="1 2" key="1">
    <citation type="submission" date="2018-07" db="EMBL/GenBank/DDBJ databases">
        <title>Complete genome sequencing of Ornithinimicrobium sp. AMA3305.</title>
        <authorList>
            <person name="Bae J.-W."/>
        </authorList>
    </citation>
    <scope>NUCLEOTIDE SEQUENCE [LARGE SCALE GENOMIC DNA]</scope>
    <source>
        <strain evidence="1 2">AMA3305</strain>
    </source>
</reference>
<name>A0A345NKA9_9MICO</name>
<sequence length="126" mass="13773">MASRSDIELVLSTLDEFEDVRRVPEAKALWDVSVVVDGTSPVRLLVDNGINEIYVQGILRDPCLDANPALLLEVLQGYGTVGLASLQGDLCLRGSCFLEYSQVHAITNTLLSVVYAFNDYRGRLAA</sequence>
<dbReference type="RefSeq" id="WP_114927232.1">
    <property type="nucleotide sequence ID" value="NZ_CP031229.1"/>
</dbReference>
<evidence type="ECO:0000313" key="1">
    <source>
        <dbReference type="EMBL" id="AXH95467.1"/>
    </source>
</evidence>